<protein>
    <submittedName>
        <fullName evidence="5">Putative DNA-binding transcriptional regulator</fullName>
    </submittedName>
</protein>
<dbReference type="GO" id="GO:0004674">
    <property type="term" value="F:protein serine/threonine kinase activity"/>
    <property type="evidence" value="ECO:0007669"/>
    <property type="project" value="TreeGrafter"/>
</dbReference>
<name>A0A173RGR9_9FIRM</name>
<dbReference type="Gene3D" id="1.10.1070.20">
    <property type="match status" value="1"/>
</dbReference>
<dbReference type="OrthoDB" id="9805913at2"/>
<dbReference type="Pfam" id="PF07804">
    <property type="entry name" value="HipA_C"/>
    <property type="match status" value="1"/>
</dbReference>
<dbReference type="InterPro" id="IPR012893">
    <property type="entry name" value="HipA-like_C"/>
</dbReference>
<dbReference type="PANTHER" id="PTHR37419">
    <property type="entry name" value="SERINE/THREONINE-PROTEIN KINASE TOXIN HIPA"/>
    <property type="match status" value="1"/>
</dbReference>
<dbReference type="RefSeq" id="WP_070097807.1">
    <property type="nucleotide sequence ID" value="NZ_CYXO01000002.1"/>
</dbReference>
<dbReference type="AlphaFoldDB" id="A0A173RGR9"/>
<dbReference type="Proteomes" id="UP000095597">
    <property type="component" value="Unassembled WGS sequence"/>
</dbReference>
<evidence type="ECO:0000259" key="4">
    <source>
        <dbReference type="Pfam" id="PF07804"/>
    </source>
</evidence>
<dbReference type="GO" id="GO:0003677">
    <property type="term" value="F:DNA binding"/>
    <property type="evidence" value="ECO:0007669"/>
    <property type="project" value="UniProtKB-KW"/>
</dbReference>
<keyword evidence="5" id="KW-0238">DNA-binding</keyword>
<feature type="domain" description="HipA-like C-terminal" evidence="4">
    <location>
        <begin position="177"/>
        <end position="389"/>
    </location>
</feature>
<accession>A0A173RGR9</accession>
<organism evidence="5 6">
    <name type="scientific">Dorea longicatena</name>
    <dbReference type="NCBI Taxonomy" id="88431"/>
    <lineage>
        <taxon>Bacteria</taxon>
        <taxon>Bacillati</taxon>
        <taxon>Bacillota</taxon>
        <taxon>Clostridia</taxon>
        <taxon>Lachnospirales</taxon>
        <taxon>Lachnospiraceae</taxon>
        <taxon>Dorea</taxon>
    </lineage>
</organism>
<gene>
    <name evidence="5" type="ORF">ERS852573_00459</name>
</gene>
<dbReference type="InterPro" id="IPR052028">
    <property type="entry name" value="HipA_Ser/Thr_kinase"/>
</dbReference>
<dbReference type="GO" id="GO:0005829">
    <property type="term" value="C:cytosol"/>
    <property type="evidence" value="ECO:0007669"/>
    <property type="project" value="TreeGrafter"/>
</dbReference>
<evidence type="ECO:0000256" key="3">
    <source>
        <dbReference type="ARBA" id="ARBA00022777"/>
    </source>
</evidence>
<comment type="similarity">
    <text evidence="1">Belongs to the HipA Ser/Thr kinase family.</text>
</comment>
<dbReference type="PANTHER" id="PTHR37419:SF8">
    <property type="entry name" value="TOXIN YJJJ"/>
    <property type="match status" value="1"/>
</dbReference>
<proteinExistence type="inferred from homology"/>
<evidence type="ECO:0000313" key="5">
    <source>
        <dbReference type="EMBL" id="CUM77092.1"/>
    </source>
</evidence>
<reference evidence="5 6" key="1">
    <citation type="submission" date="2015-09" db="EMBL/GenBank/DDBJ databases">
        <authorList>
            <consortium name="Pathogen Informatics"/>
        </authorList>
    </citation>
    <scope>NUCLEOTIDE SEQUENCE [LARGE SCALE GENOMIC DNA]</scope>
    <source>
        <strain evidence="5 6">2789STDY5834961</strain>
    </source>
</reference>
<evidence type="ECO:0000256" key="1">
    <source>
        <dbReference type="ARBA" id="ARBA00010164"/>
    </source>
</evidence>
<sequence>MSEKDIYVYADWLEEPELIGTLHVSSGNGRERTSFEYDGSWLENHPDMMIDPEIYPCPGRQYPSDGKHMFGVFSDSCPDRWGRLLMRRREAMDARAEDRKPQKLLESDYLLGVYDETRMGAIRFALEPGGEFQSPDRRLAAPPWATLRELESASLAFENAQDPDEEKWLRQLLAPGSSLGGARPKANVKAPDGSLWIAKFPSKHDEWNAGAWEMVAHDLAKKCGLDVPEAKLLKFSNAGSTFLVRRFDREGERRIPFASAMTMLGYTDGADDVSYLEIADFIKANCSKGDMRPDLHELWSRIVFSIAISNTDDHLRNHGFIYTDNGWKLSPLYDVNPNVYGGYLSLNIDLVDASLDFDVALSAADEFDLEEPEARSRIAFIARTVASEWERTAAKHGLHREQIERMRPAFDVAERYTKMHTKQPSLAEICASLEKSADPCREGKKPQEHETHDL</sequence>
<evidence type="ECO:0000256" key="2">
    <source>
        <dbReference type="ARBA" id="ARBA00022679"/>
    </source>
</evidence>
<evidence type="ECO:0000313" key="6">
    <source>
        <dbReference type="Proteomes" id="UP000095597"/>
    </source>
</evidence>
<keyword evidence="3" id="KW-0418">Kinase</keyword>
<keyword evidence="2" id="KW-0808">Transferase</keyword>
<dbReference type="EMBL" id="CYXO01000002">
    <property type="protein sequence ID" value="CUM77092.1"/>
    <property type="molecule type" value="Genomic_DNA"/>
</dbReference>